<proteinExistence type="predicted"/>
<comment type="caution">
    <text evidence="2">The sequence shown here is derived from an EMBL/GenBank/DDBJ whole genome shotgun (WGS) entry which is preliminary data.</text>
</comment>
<organism evidence="2 3">
    <name type="scientific">Tahibacter aquaticus</name>
    <dbReference type="NCBI Taxonomy" id="520092"/>
    <lineage>
        <taxon>Bacteria</taxon>
        <taxon>Pseudomonadati</taxon>
        <taxon>Pseudomonadota</taxon>
        <taxon>Gammaproteobacteria</taxon>
        <taxon>Lysobacterales</taxon>
        <taxon>Rhodanobacteraceae</taxon>
        <taxon>Tahibacter</taxon>
    </lineage>
</organism>
<dbReference type="Proteomes" id="UP000295293">
    <property type="component" value="Unassembled WGS sequence"/>
</dbReference>
<reference evidence="2 3" key="1">
    <citation type="submission" date="2019-03" db="EMBL/GenBank/DDBJ databases">
        <title>Genomic Encyclopedia of Type Strains, Phase IV (KMG-IV): sequencing the most valuable type-strain genomes for metagenomic binning, comparative biology and taxonomic classification.</title>
        <authorList>
            <person name="Goeker M."/>
        </authorList>
    </citation>
    <scope>NUCLEOTIDE SEQUENCE [LARGE SCALE GENOMIC DNA]</scope>
    <source>
        <strain evidence="2 3">DSM 21667</strain>
    </source>
</reference>
<evidence type="ECO:0000256" key="1">
    <source>
        <dbReference type="SAM" id="MobiDB-lite"/>
    </source>
</evidence>
<keyword evidence="3" id="KW-1185">Reference proteome</keyword>
<dbReference type="EMBL" id="SNZH01000003">
    <property type="protein sequence ID" value="TDR46738.1"/>
    <property type="molecule type" value="Genomic_DNA"/>
</dbReference>
<dbReference type="AlphaFoldDB" id="A0A4R6Z4W9"/>
<name>A0A4R6Z4W9_9GAMM</name>
<protein>
    <submittedName>
        <fullName evidence="2">Uncharacterized protein</fullName>
    </submittedName>
</protein>
<accession>A0A4R6Z4W9</accession>
<gene>
    <name evidence="2" type="ORF">DFR29_103274</name>
</gene>
<sequence length="49" mass="5592">MHSLGILLMFLLGLLGYALLLQRALQRRSRKPVIAASRRRQPAQAGHRR</sequence>
<evidence type="ECO:0000313" key="3">
    <source>
        <dbReference type="Proteomes" id="UP000295293"/>
    </source>
</evidence>
<feature type="region of interest" description="Disordered" evidence="1">
    <location>
        <begin position="28"/>
        <end position="49"/>
    </location>
</feature>
<evidence type="ECO:0000313" key="2">
    <source>
        <dbReference type="EMBL" id="TDR46738.1"/>
    </source>
</evidence>